<evidence type="ECO:0000313" key="2">
    <source>
        <dbReference type="EMBL" id="MFC5724472.1"/>
    </source>
</evidence>
<feature type="region of interest" description="Disordered" evidence="1">
    <location>
        <begin position="384"/>
        <end position="434"/>
    </location>
</feature>
<reference evidence="3" key="1">
    <citation type="journal article" date="2019" name="Int. J. Syst. Evol. Microbiol.">
        <title>The Global Catalogue of Microorganisms (GCM) 10K type strain sequencing project: providing services to taxonomists for standard genome sequencing and annotation.</title>
        <authorList>
            <consortium name="The Broad Institute Genomics Platform"/>
            <consortium name="The Broad Institute Genome Sequencing Center for Infectious Disease"/>
            <person name="Wu L."/>
            <person name="Ma J."/>
        </authorList>
    </citation>
    <scope>NUCLEOTIDE SEQUENCE [LARGE SCALE GENOMIC DNA]</scope>
    <source>
        <strain evidence="3">CGMCC 4.7304</strain>
    </source>
</reference>
<gene>
    <name evidence="2" type="ORF">ACFP1Z_30385</name>
</gene>
<evidence type="ECO:0000313" key="3">
    <source>
        <dbReference type="Proteomes" id="UP001596083"/>
    </source>
</evidence>
<keyword evidence="3" id="KW-1185">Reference proteome</keyword>
<name>A0ABW0Z8M9_9ACTN</name>
<accession>A0ABW0Z8M9</accession>
<dbReference type="RefSeq" id="WP_390320945.1">
    <property type="nucleotide sequence ID" value="NZ_JBHSPB010000028.1"/>
</dbReference>
<evidence type="ECO:0000256" key="1">
    <source>
        <dbReference type="SAM" id="MobiDB-lite"/>
    </source>
</evidence>
<dbReference type="EMBL" id="JBHSPB010000028">
    <property type="protein sequence ID" value="MFC5724472.1"/>
    <property type="molecule type" value="Genomic_DNA"/>
</dbReference>
<sequence length="766" mass="82931">MTTAATDIWVPYNEEPVLTPAMTAGHGTTPPEEMDRLRRYLEAVVADRQCPVHTAVAFNAAYFGYELGGEGYGNGPFDLDAFPSLALGDEIPALPVGALVRIETGSDPLYAEIVYKEGHHSHVGENADVPAWISGAPAGVQSPEFRRAVAHPVRRELLVPDLAAFGSALELGEAKLKRFRARGKWLNQDGHVVVDARYASVQDAGLDGTTAFVRHLLTQRRASLVSPLVPVSVAHLAGGSEEERLRDALMGLMDAVGHALRTSDTLRSWGHYALTRGRVGAGLCDDGPLGGADLHALAGSLEHGAAPSARRRHGLSRSRTVYTAIGPWLRGVDGAESLLTGVEYAVSVCRANLAVTDFVRGDTDAGLRSASDVRITLDDDFESGGIWRSRHPGSEESDGSDPLRPAGRGWRETVDPPAPHHAAPPQRVPEEEPQADALPADLPLVDDEDLSASRYLRIDDSEVGWQIPLRLAHIVEGRLPLSRMVRDGLAYLGVVSVPVRLELSHPGGEIDASEEVQEVVLDMTEGTGMLREVQWPIDFFPGLRLHIQWPRGGTVFRLRTMELEAPVEIDGELIAHRYDPSVLTREGAPGSSRDGDSSAGLDTRQLVLRAVRRFGRLTPDGHALLDRTALPRGIYDTTPAARQVAALEQAVDELLAERRLYAATGSRDADGRPHYPAREGESAIALIGYAPNPVVVSRPGPGVGAPSRETGAEHFVHGFLRRLPADQRPTDAQRDAYRAHCRHVGKADGWELPPGYTFVTAHSRRR</sequence>
<comment type="caution">
    <text evidence="2">The sequence shown here is derived from an EMBL/GenBank/DDBJ whole genome shotgun (WGS) entry which is preliminary data.</text>
</comment>
<protein>
    <submittedName>
        <fullName evidence="2">Uncharacterized protein</fullName>
    </submittedName>
</protein>
<proteinExistence type="predicted"/>
<organism evidence="2 3">
    <name type="scientific">Streptomyces gamaensis</name>
    <dbReference type="NCBI Taxonomy" id="1763542"/>
    <lineage>
        <taxon>Bacteria</taxon>
        <taxon>Bacillati</taxon>
        <taxon>Actinomycetota</taxon>
        <taxon>Actinomycetes</taxon>
        <taxon>Kitasatosporales</taxon>
        <taxon>Streptomycetaceae</taxon>
        <taxon>Streptomyces</taxon>
    </lineage>
</organism>
<dbReference type="Proteomes" id="UP001596083">
    <property type="component" value="Unassembled WGS sequence"/>
</dbReference>